<protein>
    <submittedName>
        <fullName evidence="3">Uncharacterized protein</fullName>
    </submittedName>
</protein>
<dbReference type="EMBL" id="JACQRX010000157">
    <property type="protein sequence ID" value="MBI4251510.1"/>
    <property type="molecule type" value="Genomic_DNA"/>
</dbReference>
<dbReference type="AlphaFoldDB" id="A0A932ZVV4"/>
<evidence type="ECO:0000256" key="1">
    <source>
        <dbReference type="SAM" id="MobiDB-lite"/>
    </source>
</evidence>
<gene>
    <name evidence="3" type="ORF">HY618_03540</name>
</gene>
<name>A0A932ZVV4_UNCTE</name>
<keyword evidence="2" id="KW-1133">Transmembrane helix</keyword>
<feature type="transmembrane region" description="Helical" evidence="2">
    <location>
        <begin position="21"/>
        <end position="43"/>
    </location>
</feature>
<keyword evidence="2" id="KW-0472">Membrane</keyword>
<evidence type="ECO:0000256" key="2">
    <source>
        <dbReference type="SAM" id="Phobius"/>
    </source>
</evidence>
<keyword evidence="2" id="KW-0812">Transmembrane</keyword>
<sequence>MAKRPQRRARRQPPGPPKKGGVPRQGLAIAAVLALLLGAGLWMKYGGGGKELPIPAPRTADGKVVVLEFSDYG</sequence>
<dbReference type="Proteomes" id="UP000752292">
    <property type="component" value="Unassembled WGS sequence"/>
</dbReference>
<reference evidence="3" key="1">
    <citation type="submission" date="2020-07" db="EMBL/GenBank/DDBJ databases">
        <title>Huge and variable diversity of episymbiotic CPR bacteria and DPANN archaea in groundwater ecosystems.</title>
        <authorList>
            <person name="He C.Y."/>
            <person name="Keren R."/>
            <person name="Whittaker M."/>
            <person name="Farag I.F."/>
            <person name="Doudna J."/>
            <person name="Cate J.H.D."/>
            <person name="Banfield J.F."/>
        </authorList>
    </citation>
    <scope>NUCLEOTIDE SEQUENCE</scope>
    <source>
        <strain evidence="3">NC_groundwater_1370_Ag_S-0.2um_69_93</strain>
    </source>
</reference>
<accession>A0A932ZVV4</accession>
<feature type="compositionally biased region" description="Basic residues" evidence="1">
    <location>
        <begin position="1"/>
        <end position="11"/>
    </location>
</feature>
<evidence type="ECO:0000313" key="4">
    <source>
        <dbReference type="Proteomes" id="UP000752292"/>
    </source>
</evidence>
<feature type="region of interest" description="Disordered" evidence="1">
    <location>
        <begin position="1"/>
        <end position="23"/>
    </location>
</feature>
<comment type="caution">
    <text evidence="3">The sequence shown here is derived from an EMBL/GenBank/DDBJ whole genome shotgun (WGS) entry which is preliminary data.</text>
</comment>
<evidence type="ECO:0000313" key="3">
    <source>
        <dbReference type="EMBL" id="MBI4251510.1"/>
    </source>
</evidence>
<proteinExistence type="predicted"/>
<organism evidence="3 4">
    <name type="scientific">Tectimicrobiota bacterium</name>
    <dbReference type="NCBI Taxonomy" id="2528274"/>
    <lineage>
        <taxon>Bacteria</taxon>
        <taxon>Pseudomonadati</taxon>
        <taxon>Nitrospinota/Tectimicrobiota group</taxon>
        <taxon>Candidatus Tectimicrobiota</taxon>
    </lineage>
</organism>